<dbReference type="InterPro" id="IPR050309">
    <property type="entry name" value="Type-B_Carboxylest/Lipase"/>
</dbReference>
<dbReference type="InterPro" id="IPR002018">
    <property type="entry name" value="CarbesteraseB"/>
</dbReference>
<dbReference type="InterPro" id="IPR029058">
    <property type="entry name" value="AB_hydrolase_fold"/>
</dbReference>
<sequence>MVWIHPGGYGMGQGNADLSAIISDQNDSFIGVVIQYRLGAFGFLSSEEVERNGVVNAGLLDQHFALQWIQRYIRLFGGNASQVTITGESAGGGSVMLQTMAFGGSLGNSLFRNAIAASPYLPQQYGYKASVPSQSYHAFASAVGCVGPPDLPRNNISGSIFRCLVSKDTMTLQNASATISGSSRYGTWVFLPVTDGVFVQQLPSQQLLKKQVNGNTMLVGNNANEGPLFTPQNITTENDFVHFLQTTFPLFTYYNISQILQHYPSTNASVSNTPKFATSGNSTPTAVNESTFGTGQQQRADNLYAETTFVCPSYWLADAFTSPTRQAYKYQYSVIGAEHGSDVSSYAGLPTPNQGPAFNKAFMAIWANLITRGNPSISAAVANGPNSSVTTSPAHDWPPWNETSPFQLNLNESGGMPFEAPTLATDFGNITEFGGEGLRNAFELVDADAWEGGRGARCDFWRSIGRLVPE</sequence>
<feature type="domain" description="Carboxylesterase type B" evidence="4">
    <location>
        <begin position="1"/>
        <end position="412"/>
    </location>
</feature>
<reference evidence="5" key="1">
    <citation type="submission" date="2021-03" db="EMBL/GenBank/DDBJ databases">
        <authorList>
            <person name="Tagirdzhanova G."/>
        </authorList>
    </citation>
    <scope>NUCLEOTIDE SEQUENCE</scope>
</reference>
<gene>
    <name evidence="5" type="ORF">IMSHALPRED_006007</name>
</gene>
<comment type="caution">
    <text evidence="5">The sequence shown here is derived from an EMBL/GenBank/DDBJ whole genome shotgun (WGS) entry which is preliminary data.</text>
</comment>
<dbReference type="AlphaFoldDB" id="A0A8H3FJ59"/>
<dbReference type="Pfam" id="PF00135">
    <property type="entry name" value="COesterase"/>
    <property type="match status" value="1"/>
</dbReference>
<evidence type="ECO:0000256" key="1">
    <source>
        <dbReference type="ARBA" id="ARBA00005964"/>
    </source>
</evidence>
<name>A0A8H3FJ59_9LECA</name>
<evidence type="ECO:0000256" key="3">
    <source>
        <dbReference type="RuleBase" id="RU361235"/>
    </source>
</evidence>
<evidence type="ECO:0000256" key="2">
    <source>
        <dbReference type="ARBA" id="ARBA00022801"/>
    </source>
</evidence>
<evidence type="ECO:0000259" key="4">
    <source>
        <dbReference type="Pfam" id="PF00135"/>
    </source>
</evidence>
<accession>A0A8H3FJ59</accession>
<dbReference type="EMBL" id="CAJPDT010000034">
    <property type="protein sequence ID" value="CAF9923747.1"/>
    <property type="molecule type" value="Genomic_DNA"/>
</dbReference>
<protein>
    <recommendedName>
        <fullName evidence="3">Carboxylic ester hydrolase</fullName>
        <ecNumber evidence="3">3.1.1.-</ecNumber>
    </recommendedName>
</protein>
<comment type="similarity">
    <text evidence="1 3">Belongs to the type-B carboxylesterase/lipase family.</text>
</comment>
<evidence type="ECO:0000313" key="6">
    <source>
        <dbReference type="Proteomes" id="UP000664534"/>
    </source>
</evidence>
<dbReference type="Gene3D" id="3.40.50.1820">
    <property type="entry name" value="alpha/beta hydrolase"/>
    <property type="match status" value="1"/>
</dbReference>
<keyword evidence="6" id="KW-1185">Reference proteome</keyword>
<organism evidence="5 6">
    <name type="scientific">Imshaugia aleurites</name>
    <dbReference type="NCBI Taxonomy" id="172621"/>
    <lineage>
        <taxon>Eukaryota</taxon>
        <taxon>Fungi</taxon>
        <taxon>Dikarya</taxon>
        <taxon>Ascomycota</taxon>
        <taxon>Pezizomycotina</taxon>
        <taxon>Lecanoromycetes</taxon>
        <taxon>OSLEUM clade</taxon>
        <taxon>Lecanoromycetidae</taxon>
        <taxon>Lecanorales</taxon>
        <taxon>Lecanorineae</taxon>
        <taxon>Parmeliaceae</taxon>
        <taxon>Imshaugia</taxon>
    </lineage>
</organism>
<evidence type="ECO:0000313" key="5">
    <source>
        <dbReference type="EMBL" id="CAF9923747.1"/>
    </source>
</evidence>
<dbReference type="GO" id="GO:0016787">
    <property type="term" value="F:hydrolase activity"/>
    <property type="evidence" value="ECO:0007669"/>
    <property type="project" value="UniProtKB-KW"/>
</dbReference>
<dbReference type="Proteomes" id="UP000664534">
    <property type="component" value="Unassembled WGS sequence"/>
</dbReference>
<dbReference type="PANTHER" id="PTHR11559">
    <property type="entry name" value="CARBOXYLESTERASE"/>
    <property type="match status" value="1"/>
</dbReference>
<proteinExistence type="inferred from homology"/>
<dbReference type="InterPro" id="IPR019826">
    <property type="entry name" value="Carboxylesterase_B_AS"/>
</dbReference>
<dbReference type="SUPFAM" id="SSF53474">
    <property type="entry name" value="alpha/beta-Hydrolases"/>
    <property type="match status" value="1"/>
</dbReference>
<dbReference type="EC" id="3.1.1.-" evidence="3"/>
<dbReference type="OrthoDB" id="408631at2759"/>
<keyword evidence="2 3" id="KW-0378">Hydrolase</keyword>
<dbReference type="PROSITE" id="PS00122">
    <property type="entry name" value="CARBOXYLESTERASE_B_1"/>
    <property type="match status" value="1"/>
</dbReference>